<reference evidence="4" key="3">
    <citation type="journal article" date="2022" name="Int. J. Syst. Evol. Microbiol.">
        <title>Caproicibacterium lactatifermentans sp. nov., isolated from pit clay used for the production of Chinese strong aroma-type liquor.</title>
        <authorList>
            <person name="Wang H."/>
            <person name="Gu Y."/>
            <person name="Zhao D."/>
            <person name="Qiao Z."/>
            <person name="Zheng J."/>
            <person name="Gao J."/>
            <person name="Ren C."/>
            <person name="Xu Y."/>
        </authorList>
    </citation>
    <scope>NUCLEOTIDE SEQUENCE</scope>
    <source>
        <strain evidence="4">JNU-WLY1368</strain>
    </source>
</reference>
<reference evidence="5 6" key="1">
    <citation type="submission" date="2019-11" db="EMBL/GenBank/DDBJ databases">
        <authorList>
            <person name="Ren C."/>
            <person name="Wang H."/>
            <person name="Xu Y."/>
        </authorList>
    </citation>
    <scope>NUCLEOTIDE SEQUENCE [LARGE SCALE GENOMIC DNA]</scope>
    <source>
        <strain evidence="6">JNU-WLY1368</strain>
        <strain evidence="3 5">LBM 19010</strain>
    </source>
</reference>
<organism evidence="3 5">
    <name type="scientific">Caproicibacterium lactatifermentans</name>
    <dbReference type="NCBI Taxonomy" id="2666138"/>
    <lineage>
        <taxon>Bacteria</taxon>
        <taxon>Bacillati</taxon>
        <taxon>Bacillota</taxon>
        <taxon>Clostridia</taxon>
        <taxon>Eubacteriales</taxon>
        <taxon>Oscillospiraceae</taxon>
        <taxon>Caproicibacterium</taxon>
    </lineage>
</organism>
<evidence type="ECO:0000313" key="5">
    <source>
        <dbReference type="Proteomes" id="UP000501316"/>
    </source>
</evidence>
<dbReference type="Pfam" id="PF02826">
    <property type="entry name" value="2-Hacid_dh_C"/>
    <property type="match status" value="1"/>
</dbReference>
<reference evidence="4" key="2">
    <citation type="journal article" date="2021" name="Appl. Environ. Microbiol.">
        <title>Adaptability of a Caproate-Producing Bacterium Contributes to Its Dominance in an Anaerobic Fermentation System.</title>
        <authorList>
            <person name="Wang H."/>
            <person name="Gu Y."/>
            <person name="Zhou W."/>
            <person name="Zhao D."/>
            <person name="Qiao Z."/>
            <person name="Zheng J."/>
            <person name="Gao J."/>
            <person name="Chen X."/>
            <person name="Ren C."/>
            <person name="Xu Y."/>
        </authorList>
    </citation>
    <scope>NUCLEOTIDE SEQUENCE</scope>
    <source>
        <strain evidence="4">JNU-WLY1368</strain>
    </source>
</reference>
<dbReference type="KEGG" id="clf:GJQ69_07990"/>
<dbReference type="SUPFAM" id="SSF51735">
    <property type="entry name" value="NAD(P)-binding Rossmann-fold domains"/>
    <property type="match status" value="1"/>
</dbReference>
<keyword evidence="6" id="KW-1185">Reference proteome</keyword>
<dbReference type="GO" id="GO:0051287">
    <property type="term" value="F:NAD binding"/>
    <property type="evidence" value="ECO:0007669"/>
    <property type="project" value="InterPro"/>
</dbReference>
<evidence type="ECO:0000313" key="3">
    <source>
        <dbReference type="EMBL" id="QKN24816.1"/>
    </source>
</evidence>
<name>A0A859DSY7_9FIRM</name>
<sequence length="286" mass="30612">MNSSSFGILGGDRRQLALAESIAGDGFTVVTCGFENAEFLDTDIKKADLRRTAAMCGTLLLPLPVTIDGKNVKAEYAEYPIPLDETFVEALEGHRVYGGMLGRALAACPQLEDVPMEDYYAREDFALRNAAVTAEGALEFAMREYPGTLCGSRCLVAGFGRIGSQLAPRLRALGATVSVTVRRSETAALVEAAGCRPVPIEKLEDGGSYDIVFNTVPALIFTRHVLSAFPHGMLLIDLSSSPGGVDMPAAQKLGLRALHAFSLPAKVAPRAAGEIIKQTVYQMMRE</sequence>
<evidence type="ECO:0000313" key="4">
    <source>
        <dbReference type="EMBL" id="QKO31201.1"/>
    </source>
</evidence>
<dbReference type="Proteomes" id="UP000509623">
    <property type="component" value="Chromosome"/>
</dbReference>
<dbReference type="EMBL" id="CP046051">
    <property type="protein sequence ID" value="QKN24816.1"/>
    <property type="molecule type" value="Genomic_DNA"/>
</dbReference>
<dbReference type="InterPro" id="IPR031629">
    <property type="entry name" value="DpaA_N"/>
</dbReference>
<evidence type="ECO:0000313" key="6">
    <source>
        <dbReference type="Proteomes" id="UP000509623"/>
    </source>
</evidence>
<evidence type="ECO:0000259" key="1">
    <source>
        <dbReference type="Pfam" id="PF02826"/>
    </source>
</evidence>
<dbReference type="Pfam" id="PF16924">
    <property type="entry name" value="DpaA_N"/>
    <property type="match status" value="1"/>
</dbReference>
<feature type="domain" description="Dipicolinate synthase subunit A N-terminal" evidence="2">
    <location>
        <begin position="6"/>
        <end position="108"/>
    </location>
</feature>
<evidence type="ECO:0000259" key="2">
    <source>
        <dbReference type="Pfam" id="PF16924"/>
    </source>
</evidence>
<accession>A0A859DSY7</accession>
<dbReference type="InterPro" id="IPR036291">
    <property type="entry name" value="NAD(P)-bd_dom_sf"/>
</dbReference>
<feature type="domain" description="D-isomer specific 2-hydroxyacid dehydrogenase NAD-binding" evidence="1">
    <location>
        <begin position="147"/>
        <end position="228"/>
    </location>
</feature>
<dbReference type="EMBL" id="CP046161">
    <property type="protein sequence ID" value="QKO31201.1"/>
    <property type="molecule type" value="Genomic_DNA"/>
</dbReference>
<dbReference type="Proteomes" id="UP000501316">
    <property type="component" value="Chromosome"/>
</dbReference>
<gene>
    <name evidence="3" type="ORF">GJQ69_07990</name>
    <name evidence="4" type="ORF">GKP14_05815</name>
</gene>
<dbReference type="AlphaFoldDB" id="A0A859DSY7"/>
<proteinExistence type="predicted"/>
<dbReference type="Gene3D" id="3.40.50.720">
    <property type="entry name" value="NAD(P)-binding Rossmann-like Domain"/>
    <property type="match status" value="1"/>
</dbReference>
<dbReference type="InterPro" id="IPR006140">
    <property type="entry name" value="D-isomer_DH_NAD-bd"/>
</dbReference>
<protein>
    <submittedName>
        <fullName evidence="3">Dipicolinate synthase</fullName>
    </submittedName>
</protein>